<dbReference type="InterPro" id="IPR025857">
    <property type="entry name" value="MacB_PCD"/>
</dbReference>
<dbReference type="Pfam" id="PF12704">
    <property type="entry name" value="MacB_PCD"/>
    <property type="match status" value="2"/>
</dbReference>
<dbReference type="STRING" id="1224162.B840_10390"/>
<feature type="domain" description="ABC3 transporter permease C-terminal" evidence="8">
    <location>
        <begin position="266"/>
        <end position="382"/>
    </location>
</feature>
<feature type="domain" description="MacB-like periplasmic core" evidence="9">
    <location>
        <begin position="23"/>
        <end position="228"/>
    </location>
</feature>
<sequence>MAKNSTMRKVSLRNIAAHKLRLALTVLAVVLGTAFISGAFMFTNSLDSTFKAAVSSTYEGVDAVVTPAEGLRSIPRETRDGIAGDDKVGDVNVTASETVVLATEGEDPIQTGGGTSSLSVWYEPDSVVGQVSTLVEGERPEAADDLVLNSKGAENFGVSVGDTLIVVDPQERRTMTVSGLYETDLDQGQSLIAYMTEDAFLERYTVDGSSSQLIVSAAEGTSDTDLVAHLSGTYEGVEVETGEKLAEEMSKVLSQALSFVNYFLVAFGLVALLVGTFLIANTFSMIVAQRTKEFALLRALGAERKQITRSVVFESVIVGVVGSALGVVAGVGLVAAIKAFMSTRGLSLPDSGLGLSMSAVLVPLVLGTVVTVVSAWLPARRAGEVRPVEAMRSTEASTDQPLVVRTVLGAALLLIGAAAALAGVLMSDSSTSTRAILVGVGALGVIVGFFFAGPAMSLPIVPTLGRVIGAPFGAIGKLASTNSRRNPRRTATTAFALTLGVALVTAIGMLGDTMKASISDVVENNVSADFVLSGPQTGSFPTPAGTSDAVRDVEGVDKVLTMATAPVLVDGRATNQFGPVSQTLVIDGDISQMAVLEMREGTSDLGGTPGVLASTEFAGANGWAVGDVLPLTAPELTGETREIEVVGIFEPNSLVNNMIISRESVDGMIPPGALEVNMVGVVADGSVTEDELRSNLEEAVKGFIVVQVLSAAEMAGQAGQAIDQMLNILYALLALAVIIAILGIVNTLTLGVIERRQEIGMLRAVGSQRGQIRTMITLEAVQIAVFGAVMGVLIGLGLGWAFLEVLKDQGLDTISVPYDMLAVVLVGSAVVGVLAAVWPARRAAKTPPLDAISA</sequence>
<feature type="domain" description="ABC3 transporter permease C-terminal" evidence="8">
    <location>
        <begin position="731"/>
        <end position="848"/>
    </location>
</feature>
<dbReference type="AlphaFoldDB" id="A0A0B6TTR5"/>
<comment type="similarity">
    <text evidence="6">Belongs to the ABC-4 integral membrane protein family.</text>
</comment>
<keyword evidence="3 7" id="KW-0812">Transmembrane</keyword>
<dbReference type="HOGENOM" id="CLU_012341_1_0_11"/>
<feature type="transmembrane region" description="Helical" evidence="7">
    <location>
        <begin position="402"/>
        <end position="426"/>
    </location>
</feature>
<dbReference type="PANTHER" id="PTHR30572">
    <property type="entry name" value="MEMBRANE COMPONENT OF TRANSPORTER-RELATED"/>
    <property type="match status" value="1"/>
</dbReference>
<evidence type="ECO:0000256" key="4">
    <source>
        <dbReference type="ARBA" id="ARBA00022989"/>
    </source>
</evidence>
<protein>
    <submittedName>
        <fullName evidence="10">ABC-type transport system, involved in lipoprotein release, permease component</fullName>
    </submittedName>
</protein>
<keyword evidence="11" id="KW-1185">Reference proteome</keyword>
<evidence type="ECO:0000256" key="5">
    <source>
        <dbReference type="ARBA" id="ARBA00023136"/>
    </source>
</evidence>
<proteinExistence type="inferred from homology"/>
<keyword evidence="4 7" id="KW-1133">Transmembrane helix</keyword>
<name>A0A0B6TTR5_9CORY</name>
<feature type="transmembrane region" description="Helical" evidence="7">
    <location>
        <begin position="820"/>
        <end position="838"/>
    </location>
</feature>
<reference evidence="10 11" key="1">
    <citation type="submission" date="2014-05" db="EMBL/GenBank/DDBJ databases">
        <title>Complete genome sequence of Corynebacterium marinum DSM 44953.</title>
        <authorList>
            <person name="Schaffert L."/>
            <person name="Albersmeier A."/>
            <person name="Kalinowski J."/>
            <person name="Ruckert C."/>
        </authorList>
    </citation>
    <scope>NUCLEOTIDE SEQUENCE [LARGE SCALE GENOMIC DNA]</scope>
    <source>
        <strain evidence="10 11">DSM 44953</strain>
    </source>
</reference>
<dbReference type="GO" id="GO:0005886">
    <property type="term" value="C:plasma membrane"/>
    <property type="evidence" value="ECO:0007669"/>
    <property type="project" value="UniProtKB-SubCell"/>
</dbReference>
<feature type="transmembrane region" description="Helical" evidence="7">
    <location>
        <begin position="357"/>
        <end position="377"/>
    </location>
</feature>
<dbReference type="PANTHER" id="PTHR30572:SF4">
    <property type="entry name" value="ABC TRANSPORTER PERMEASE YTRF"/>
    <property type="match status" value="1"/>
</dbReference>
<feature type="transmembrane region" description="Helical" evidence="7">
    <location>
        <begin position="491"/>
        <end position="511"/>
    </location>
</feature>
<dbReference type="Pfam" id="PF02687">
    <property type="entry name" value="FtsX"/>
    <property type="match status" value="2"/>
</dbReference>
<dbReference type="Proteomes" id="UP000031928">
    <property type="component" value="Chromosome"/>
</dbReference>
<gene>
    <name evidence="10" type="ORF">B840_10390</name>
</gene>
<evidence type="ECO:0000313" key="11">
    <source>
        <dbReference type="Proteomes" id="UP000031928"/>
    </source>
</evidence>
<feature type="transmembrane region" description="Helical" evidence="7">
    <location>
        <begin position="259"/>
        <end position="280"/>
    </location>
</feature>
<feature type="transmembrane region" description="Helical" evidence="7">
    <location>
        <begin position="20"/>
        <end position="42"/>
    </location>
</feature>
<evidence type="ECO:0000259" key="9">
    <source>
        <dbReference type="Pfam" id="PF12704"/>
    </source>
</evidence>
<keyword evidence="2" id="KW-1003">Cell membrane</keyword>
<dbReference type="KEGG" id="cmq:B840_10390"/>
<dbReference type="InterPro" id="IPR003838">
    <property type="entry name" value="ABC3_permease_C"/>
</dbReference>
<comment type="subcellular location">
    <subcellularLocation>
        <location evidence="1">Cell membrane</location>
        <topology evidence="1">Multi-pass membrane protein</topology>
    </subcellularLocation>
</comment>
<keyword evidence="5 7" id="KW-0472">Membrane</keyword>
<feature type="transmembrane region" description="Helical" evidence="7">
    <location>
        <begin position="774"/>
        <end position="800"/>
    </location>
</feature>
<organism evidence="10 11">
    <name type="scientific">Corynebacterium marinum DSM 44953</name>
    <dbReference type="NCBI Taxonomy" id="1224162"/>
    <lineage>
        <taxon>Bacteria</taxon>
        <taxon>Bacillati</taxon>
        <taxon>Actinomycetota</taxon>
        <taxon>Actinomycetes</taxon>
        <taxon>Mycobacteriales</taxon>
        <taxon>Corynebacteriaceae</taxon>
        <taxon>Corynebacterium</taxon>
    </lineage>
</organism>
<dbReference type="RefSeq" id="WP_042622047.1">
    <property type="nucleotide sequence ID" value="NZ_CP007790.1"/>
</dbReference>
<feature type="transmembrane region" description="Helical" evidence="7">
    <location>
        <begin position="728"/>
        <end position="753"/>
    </location>
</feature>
<dbReference type="OrthoDB" id="9780560at2"/>
<accession>A0A0B6TTR5</accession>
<dbReference type="GO" id="GO:0022857">
    <property type="term" value="F:transmembrane transporter activity"/>
    <property type="evidence" value="ECO:0007669"/>
    <property type="project" value="TreeGrafter"/>
</dbReference>
<evidence type="ECO:0000256" key="6">
    <source>
        <dbReference type="ARBA" id="ARBA00038076"/>
    </source>
</evidence>
<evidence type="ECO:0000256" key="1">
    <source>
        <dbReference type="ARBA" id="ARBA00004651"/>
    </source>
</evidence>
<evidence type="ECO:0000313" key="10">
    <source>
        <dbReference type="EMBL" id="AJK69659.1"/>
    </source>
</evidence>
<evidence type="ECO:0000256" key="2">
    <source>
        <dbReference type="ARBA" id="ARBA00022475"/>
    </source>
</evidence>
<evidence type="ECO:0000259" key="8">
    <source>
        <dbReference type="Pfam" id="PF02687"/>
    </source>
</evidence>
<dbReference type="EMBL" id="CP007790">
    <property type="protein sequence ID" value="AJK69659.1"/>
    <property type="molecule type" value="Genomic_DNA"/>
</dbReference>
<keyword evidence="10" id="KW-0449">Lipoprotein</keyword>
<evidence type="ECO:0000256" key="7">
    <source>
        <dbReference type="SAM" id="Phobius"/>
    </source>
</evidence>
<dbReference type="InterPro" id="IPR050250">
    <property type="entry name" value="Macrolide_Exporter_MacB"/>
</dbReference>
<feature type="transmembrane region" description="Helical" evidence="7">
    <location>
        <begin position="432"/>
        <end position="452"/>
    </location>
</feature>
<feature type="transmembrane region" description="Helical" evidence="7">
    <location>
        <begin position="311"/>
        <end position="337"/>
    </location>
</feature>
<evidence type="ECO:0000256" key="3">
    <source>
        <dbReference type="ARBA" id="ARBA00022692"/>
    </source>
</evidence>
<feature type="domain" description="MacB-like periplasmic core" evidence="9">
    <location>
        <begin position="490"/>
        <end position="697"/>
    </location>
</feature>